<reference evidence="3" key="1">
    <citation type="submission" date="2023-03" db="EMBL/GenBank/DDBJ databases">
        <title>Massive genome expansion in bonnet fungi (Mycena s.s.) driven by repeated elements and novel gene families across ecological guilds.</title>
        <authorList>
            <consortium name="Lawrence Berkeley National Laboratory"/>
            <person name="Harder C.B."/>
            <person name="Miyauchi S."/>
            <person name="Viragh M."/>
            <person name="Kuo A."/>
            <person name="Thoen E."/>
            <person name="Andreopoulos B."/>
            <person name="Lu D."/>
            <person name="Skrede I."/>
            <person name="Drula E."/>
            <person name="Henrissat B."/>
            <person name="Morin E."/>
            <person name="Kohler A."/>
            <person name="Barry K."/>
            <person name="LaButti K."/>
            <person name="Morin E."/>
            <person name="Salamov A."/>
            <person name="Lipzen A."/>
            <person name="Mereny Z."/>
            <person name="Hegedus B."/>
            <person name="Baldrian P."/>
            <person name="Stursova M."/>
            <person name="Weitz H."/>
            <person name="Taylor A."/>
            <person name="Grigoriev I.V."/>
            <person name="Nagy L.G."/>
            <person name="Martin F."/>
            <person name="Kauserud H."/>
        </authorList>
    </citation>
    <scope>NUCLEOTIDE SEQUENCE</scope>
    <source>
        <strain evidence="3">CBHHK173m</strain>
    </source>
</reference>
<dbReference type="Proteomes" id="UP001222325">
    <property type="component" value="Unassembled WGS sequence"/>
</dbReference>
<accession>A0AAD6TS87</accession>
<sequence>MSVFDPPTVLETLRLSTTGQVKFVKDWKASTAARVATWMKSVPQNLKQDLQLQRQLEWESNILEYVGYVYKESRHHENSNQSGPKNLRKGILILGPRFVPPGLLDARKRDSTTVPASALYIRPLNVVHPFYYDNLAQCPQCNSQDVGWDGWTGAGSRDVHGIRFEEKAIGYQLRCNSCKDKYGKNGSDFGTRNEQGEKLGYSFATTNTKFWSRREHWEIPRGVPYFFYRCSLTRELFDLITEVRPSTTSGKLSENIKQLHLLEYRQRHLEYLNAFKARLTPSLGPDHTPLEAFSAPYDGTGYNMKSITDDLITDVFLEFCSRTRIEECGRYLRTLEAICLNLDNTFKAASKATVVDPAKAHTKLMKGGILSVLNELNQIISWRFCQSGSTTEIVELLEGLKTRLDLLGVNQPEMVTVDNCCHVKNQILGVFPHIKVLLDVYHFMMRYLLYAAVIIRGINNAHRSEVLKNIRDAVIKVPSTKDAPAEYWPQQDQELRLKAAFDKWAVRGDVWSAAAQNVHVSQMQHVAKGCLSRPRNDIASDGSRIEGSHKGWNSLQRSFASGLELQTALGHDYVLRRNIRVAFNGKIKSDDPFILSTFGSHHLALVDRVADTWNQFFPTSAGGSSSTLLPRLKDVQSGERFGLVNSPHSDTFGGLYTIKPEPDDALLEAVKDDLAPEEQQDLIHELNLNLDPALFFEPMPRPVEDGKRSEKDSGASLTVVDSELAVGVESVLPHGIKRKDRTGSITVSDALTQEGHGGDPSPEPNLKKLRVDPPAAQLYPIFAPQPFSTTASPAPPMNTVISLSELNQPLLRPIQQASLPKLTRSQQLFATSTGIDPRALKIEQGAEFFLLMDMRKEFQWKSFEMTPRRWAEAAAVYNDRLQKAAGGSGHVTIRKHPRALLDKMGEIEPKIIQRIADSNYKSAKGSMSFWSGHCNAVSFIKIEPNSIDSTSTSSEPKARKHQTCTRCLTIKYPGPSGSAENHKKNYCSDGFKPKLAGDVVAPWPLPIGIFTNGTDFHPFAFLMHVREVYERLVTDGTEPANLSLEHDALLKLLQSRIIVDSATGAVMFKLFTAFAIPVADGVPDDLTIDYNGSTHLYINSLRDSDTELISS</sequence>
<evidence type="ECO:0000313" key="4">
    <source>
        <dbReference type="Proteomes" id="UP001222325"/>
    </source>
</evidence>
<dbReference type="EMBL" id="JARJCN010000071">
    <property type="protein sequence ID" value="KAJ7077700.1"/>
    <property type="molecule type" value="Genomic_DNA"/>
</dbReference>
<dbReference type="EMBL" id="JARJCN010000071">
    <property type="protein sequence ID" value="KAJ7077701.1"/>
    <property type="molecule type" value="Genomic_DNA"/>
</dbReference>
<gene>
    <name evidence="2" type="ORF">B0H15DRAFT_954992</name>
    <name evidence="3" type="ORF">B0H15DRAFT_954994</name>
</gene>
<feature type="region of interest" description="Disordered" evidence="1">
    <location>
        <begin position="743"/>
        <end position="765"/>
    </location>
</feature>
<comment type="caution">
    <text evidence="3">The sequence shown here is derived from an EMBL/GenBank/DDBJ whole genome shotgun (WGS) entry which is preliminary data.</text>
</comment>
<evidence type="ECO:0000313" key="2">
    <source>
        <dbReference type="EMBL" id="KAJ7077700.1"/>
    </source>
</evidence>
<protein>
    <submittedName>
        <fullName evidence="3">Uncharacterized protein</fullName>
    </submittedName>
</protein>
<dbReference type="AlphaFoldDB" id="A0AAD6TS87"/>
<evidence type="ECO:0000256" key="1">
    <source>
        <dbReference type="SAM" id="MobiDB-lite"/>
    </source>
</evidence>
<evidence type="ECO:0000313" key="3">
    <source>
        <dbReference type="EMBL" id="KAJ7077701.1"/>
    </source>
</evidence>
<keyword evidence="4" id="KW-1185">Reference proteome</keyword>
<proteinExistence type="predicted"/>
<name>A0AAD6TS87_9AGAR</name>
<organism evidence="3 4">
    <name type="scientific">Mycena belliarum</name>
    <dbReference type="NCBI Taxonomy" id="1033014"/>
    <lineage>
        <taxon>Eukaryota</taxon>
        <taxon>Fungi</taxon>
        <taxon>Dikarya</taxon>
        <taxon>Basidiomycota</taxon>
        <taxon>Agaricomycotina</taxon>
        <taxon>Agaricomycetes</taxon>
        <taxon>Agaricomycetidae</taxon>
        <taxon>Agaricales</taxon>
        <taxon>Marasmiineae</taxon>
        <taxon>Mycenaceae</taxon>
        <taxon>Mycena</taxon>
    </lineage>
</organism>